<dbReference type="GO" id="GO:0006402">
    <property type="term" value="P:mRNA catabolic process"/>
    <property type="evidence" value="ECO:0007669"/>
    <property type="project" value="TreeGrafter"/>
</dbReference>
<dbReference type="Gene3D" id="2.30.30.110">
    <property type="match status" value="1"/>
</dbReference>
<dbReference type="GO" id="GO:0003677">
    <property type="term" value="F:DNA binding"/>
    <property type="evidence" value="ECO:0007669"/>
    <property type="project" value="InterPro"/>
</dbReference>
<name>A0A7X3IJ50_9BACL</name>
<dbReference type="Pfam" id="PF02452">
    <property type="entry name" value="PemK_toxin"/>
    <property type="match status" value="1"/>
</dbReference>
<reference evidence="3 4" key="1">
    <citation type="submission" date="2019-12" db="EMBL/GenBank/DDBJ databases">
        <title>Paenibacillus sp. nov., an endophytic bacterium isolated from the stem of Dendrobium.</title>
        <authorList>
            <person name="Zhao R."/>
        </authorList>
    </citation>
    <scope>NUCLEOTIDE SEQUENCE [LARGE SCALE GENOMIC DNA]</scope>
    <source>
        <strain evidence="3 4">HJL G12</strain>
    </source>
</reference>
<comment type="caution">
    <text evidence="3">The sequence shown here is derived from an EMBL/GenBank/DDBJ whole genome shotgun (WGS) entry which is preliminary data.</text>
</comment>
<protein>
    <submittedName>
        <fullName evidence="3">PemK family transcriptional regulator</fullName>
    </submittedName>
</protein>
<dbReference type="Proteomes" id="UP000460318">
    <property type="component" value="Unassembled WGS sequence"/>
</dbReference>
<dbReference type="SUPFAM" id="SSF50118">
    <property type="entry name" value="Cell growth inhibitor/plasmid maintenance toxic component"/>
    <property type="match status" value="1"/>
</dbReference>
<dbReference type="GO" id="GO:0016075">
    <property type="term" value="P:rRNA catabolic process"/>
    <property type="evidence" value="ECO:0007669"/>
    <property type="project" value="TreeGrafter"/>
</dbReference>
<dbReference type="GO" id="GO:0004521">
    <property type="term" value="F:RNA endonuclease activity"/>
    <property type="evidence" value="ECO:0007669"/>
    <property type="project" value="TreeGrafter"/>
</dbReference>
<dbReference type="InterPro" id="IPR011067">
    <property type="entry name" value="Plasmid_toxin/cell-grow_inhib"/>
</dbReference>
<evidence type="ECO:0000256" key="1">
    <source>
        <dbReference type="ARBA" id="ARBA00007521"/>
    </source>
</evidence>
<dbReference type="PANTHER" id="PTHR33988:SF2">
    <property type="entry name" value="ENDORIBONUCLEASE MAZF"/>
    <property type="match status" value="1"/>
</dbReference>
<dbReference type="AlphaFoldDB" id="A0A7X3IJ50"/>
<organism evidence="3 4">
    <name type="scientific">Paenibacillus dendrobii</name>
    <dbReference type="NCBI Taxonomy" id="2691084"/>
    <lineage>
        <taxon>Bacteria</taxon>
        <taxon>Bacillati</taxon>
        <taxon>Bacillota</taxon>
        <taxon>Bacilli</taxon>
        <taxon>Bacillales</taxon>
        <taxon>Paenibacillaceae</taxon>
        <taxon>Paenibacillus</taxon>
    </lineage>
</organism>
<comment type="similarity">
    <text evidence="1">Belongs to the PemK/MazF family.</text>
</comment>
<gene>
    <name evidence="3" type="ORF">GRF59_14880</name>
</gene>
<evidence type="ECO:0000313" key="3">
    <source>
        <dbReference type="EMBL" id="MWV44904.1"/>
    </source>
</evidence>
<evidence type="ECO:0000256" key="2">
    <source>
        <dbReference type="ARBA" id="ARBA00022649"/>
    </source>
</evidence>
<proteinExistence type="inferred from homology"/>
<dbReference type="PANTHER" id="PTHR33988">
    <property type="entry name" value="ENDORIBONUCLEASE MAZF-RELATED"/>
    <property type="match status" value="1"/>
</dbReference>
<dbReference type="RefSeq" id="WP_160498514.1">
    <property type="nucleotide sequence ID" value="NZ_WUBI01000002.1"/>
</dbReference>
<keyword evidence="2" id="KW-1277">Toxin-antitoxin system</keyword>
<dbReference type="EMBL" id="WUBI01000002">
    <property type="protein sequence ID" value="MWV44904.1"/>
    <property type="molecule type" value="Genomic_DNA"/>
</dbReference>
<accession>A0A7X3IJ50</accession>
<evidence type="ECO:0000313" key="4">
    <source>
        <dbReference type="Proteomes" id="UP000460318"/>
    </source>
</evidence>
<sequence>MAVAMNNTVHNEEVKQFEIWLADLGEIPEKSSVQGGVRPVLIISNDKNNRYSPLVMVSPITSSSTKARIPTHVTVNASDAGFKKDSVILFEQHFTIDKKSKLMYKLFEMPHKYENQLLRALEISTTRMFSR</sequence>
<dbReference type="InterPro" id="IPR003477">
    <property type="entry name" value="PemK-like"/>
</dbReference>
<keyword evidence="4" id="KW-1185">Reference proteome</keyword>